<keyword evidence="3" id="KW-1185">Reference proteome</keyword>
<evidence type="ECO:0000256" key="1">
    <source>
        <dbReference type="SAM" id="Phobius"/>
    </source>
</evidence>
<feature type="transmembrane region" description="Helical" evidence="1">
    <location>
        <begin position="138"/>
        <end position="159"/>
    </location>
</feature>
<dbReference type="EMBL" id="SMLK01000001">
    <property type="protein sequence ID" value="TFZ07645.1"/>
    <property type="molecule type" value="Genomic_DNA"/>
</dbReference>
<proteinExistence type="predicted"/>
<evidence type="ECO:0000313" key="2">
    <source>
        <dbReference type="EMBL" id="TFZ07645.1"/>
    </source>
</evidence>
<keyword evidence="1" id="KW-0472">Membrane</keyword>
<sequence length="177" mass="18952">MTTPKVELRCPFCHTVVAPHVSECHRCHAKRHTRKGMTLRNFRRFVATWVALAVPLMLMACWVGFAPWAPSKPAPGYALALIGAKASAEEVVRCRVEVAGADGHTAAKVVEGACGPGSESAPAVNAVPSMTERRMATALHSLLCLSIGLIASWGLLLALRQAYLTKAEPSWVQRAAA</sequence>
<dbReference type="RefSeq" id="WP_135247582.1">
    <property type="nucleotide sequence ID" value="NZ_SMLK01000001.1"/>
</dbReference>
<comment type="caution">
    <text evidence="2">The sequence shown here is derived from an EMBL/GenBank/DDBJ whole genome shotgun (WGS) entry which is preliminary data.</text>
</comment>
<gene>
    <name evidence="2" type="ORF">EZ216_00310</name>
</gene>
<protein>
    <submittedName>
        <fullName evidence="2">Uncharacterized protein</fullName>
    </submittedName>
</protein>
<reference evidence="2 3" key="1">
    <citation type="submission" date="2019-03" db="EMBL/GenBank/DDBJ databases">
        <title>Ramlibacter sp. 18x22-1, whole genome shotgun sequence.</title>
        <authorList>
            <person name="Zhang X."/>
            <person name="Feng G."/>
            <person name="Zhu H."/>
        </authorList>
    </citation>
    <scope>NUCLEOTIDE SEQUENCE [LARGE SCALE GENOMIC DNA]</scope>
    <source>
        <strain evidence="2 3">18x22-1</strain>
    </source>
</reference>
<dbReference type="Proteomes" id="UP000297839">
    <property type="component" value="Unassembled WGS sequence"/>
</dbReference>
<name>A0A4Z0CBV9_9BURK</name>
<dbReference type="AlphaFoldDB" id="A0A4Z0CBV9"/>
<feature type="transmembrane region" description="Helical" evidence="1">
    <location>
        <begin position="45"/>
        <end position="65"/>
    </location>
</feature>
<keyword evidence="1" id="KW-1133">Transmembrane helix</keyword>
<keyword evidence="1" id="KW-0812">Transmembrane</keyword>
<organism evidence="2 3">
    <name type="scientific">Ramlibacter humi</name>
    <dbReference type="NCBI Taxonomy" id="2530451"/>
    <lineage>
        <taxon>Bacteria</taxon>
        <taxon>Pseudomonadati</taxon>
        <taxon>Pseudomonadota</taxon>
        <taxon>Betaproteobacteria</taxon>
        <taxon>Burkholderiales</taxon>
        <taxon>Comamonadaceae</taxon>
        <taxon>Ramlibacter</taxon>
    </lineage>
</organism>
<dbReference type="SUPFAM" id="SSF48695">
    <property type="entry name" value="Multiheme cytochromes"/>
    <property type="match status" value="1"/>
</dbReference>
<evidence type="ECO:0000313" key="3">
    <source>
        <dbReference type="Proteomes" id="UP000297839"/>
    </source>
</evidence>
<dbReference type="InterPro" id="IPR036280">
    <property type="entry name" value="Multihaem_cyt_sf"/>
</dbReference>
<accession>A0A4Z0CBV9</accession>
<dbReference type="OrthoDB" id="9812874at2"/>